<dbReference type="InterPro" id="IPR015424">
    <property type="entry name" value="PyrdxlP-dep_Trfase"/>
</dbReference>
<dbReference type="SUPFAM" id="SSF53383">
    <property type="entry name" value="PLP-dependent transferases"/>
    <property type="match status" value="1"/>
</dbReference>
<keyword evidence="5" id="KW-0663">Pyridoxal phosphate</keyword>
<dbReference type="STRING" id="1890683.A0A427YV86"/>
<feature type="region of interest" description="Disordered" evidence="6">
    <location>
        <begin position="1"/>
        <end position="31"/>
    </location>
</feature>
<dbReference type="GO" id="GO:1901605">
    <property type="term" value="P:alpha-amino acid metabolic process"/>
    <property type="evidence" value="ECO:0007669"/>
    <property type="project" value="TreeGrafter"/>
</dbReference>
<evidence type="ECO:0000256" key="1">
    <source>
        <dbReference type="ARBA" id="ARBA00001933"/>
    </source>
</evidence>
<dbReference type="InterPro" id="IPR015421">
    <property type="entry name" value="PyrdxlP-dep_Trfase_major"/>
</dbReference>
<organism evidence="8 9">
    <name type="scientific">Saitozyma podzolica</name>
    <dbReference type="NCBI Taxonomy" id="1890683"/>
    <lineage>
        <taxon>Eukaryota</taxon>
        <taxon>Fungi</taxon>
        <taxon>Dikarya</taxon>
        <taxon>Basidiomycota</taxon>
        <taxon>Agaricomycotina</taxon>
        <taxon>Tremellomycetes</taxon>
        <taxon>Tremellales</taxon>
        <taxon>Trimorphomycetaceae</taxon>
        <taxon>Saitozyma</taxon>
    </lineage>
</organism>
<dbReference type="Pfam" id="PF00155">
    <property type="entry name" value="Aminotran_1_2"/>
    <property type="match status" value="1"/>
</dbReference>
<comment type="similarity">
    <text evidence="2">Belongs to the class-I pyridoxal-phosphate-dependent aminotransferase family.</text>
</comment>
<comment type="cofactor">
    <cofactor evidence="1">
        <name>pyridoxal 5'-phosphate</name>
        <dbReference type="ChEBI" id="CHEBI:597326"/>
    </cofactor>
</comment>
<dbReference type="InterPro" id="IPR004839">
    <property type="entry name" value="Aminotransferase_I/II_large"/>
</dbReference>
<evidence type="ECO:0000256" key="5">
    <source>
        <dbReference type="ARBA" id="ARBA00022898"/>
    </source>
</evidence>
<dbReference type="AlphaFoldDB" id="A0A427YV86"/>
<evidence type="ECO:0000256" key="3">
    <source>
        <dbReference type="ARBA" id="ARBA00022576"/>
    </source>
</evidence>
<evidence type="ECO:0000256" key="6">
    <source>
        <dbReference type="SAM" id="MobiDB-lite"/>
    </source>
</evidence>
<proteinExistence type="inferred from homology"/>
<name>A0A427YV86_9TREE</name>
<dbReference type="GO" id="GO:0008483">
    <property type="term" value="F:transaminase activity"/>
    <property type="evidence" value="ECO:0007669"/>
    <property type="project" value="UniProtKB-KW"/>
</dbReference>
<dbReference type="OrthoDB" id="691673at2759"/>
<dbReference type="PANTHER" id="PTHR42790">
    <property type="entry name" value="AMINOTRANSFERASE"/>
    <property type="match status" value="1"/>
</dbReference>
<comment type="caution">
    <text evidence="8">The sequence shown here is derived from an EMBL/GenBank/DDBJ whole genome shotgun (WGS) entry which is preliminary data.</text>
</comment>
<gene>
    <name evidence="8" type="ORF">EHS25_000126</name>
</gene>
<dbReference type="PANTHER" id="PTHR42790:SF19">
    <property type="entry name" value="KYNURENINE_ALPHA-AMINOADIPATE AMINOTRANSFERASE, MITOCHONDRIAL"/>
    <property type="match status" value="1"/>
</dbReference>
<dbReference type="InterPro" id="IPR050859">
    <property type="entry name" value="Class-I_PLP-dep_aminotransf"/>
</dbReference>
<protein>
    <recommendedName>
        <fullName evidence="7">Aminotransferase class I/classII large domain-containing protein</fullName>
    </recommendedName>
</protein>
<dbReference type="Proteomes" id="UP000279259">
    <property type="component" value="Unassembled WGS sequence"/>
</dbReference>
<keyword evidence="9" id="KW-1185">Reference proteome</keyword>
<evidence type="ECO:0000313" key="9">
    <source>
        <dbReference type="Proteomes" id="UP000279259"/>
    </source>
</evidence>
<keyword evidence="4" id="KW-0808">Transferase</keyword>
<evidence type="ECO:0000313" key="8">
    <source>
        <dbReference type="EMBL" id="RSH95040.1"/>
    </source>
</evidence>
<dbReference type="GO" id="GO:0030170">
    <property type="term" value="F:pyridoxal phosphate binding"/>
    <property type="evidence" value="ECO:0007669"/>
    <property type="project" value="InterPro"/>
</dbReference>
<feature type="domain" description="Aminotransferase class I/classII large" evidence="7">
    <location>
        <begin position="123"/>
        <end position="453"/>
    </location>
</feature>
<evidence type="ECO:0000259" key="7">
    <source>
        <dbReference type="Pfam" id="PF00155"/>
    </source>
</evidence>
<sequence length="477" mass="51663">MPDLTPSSTVNDGLSMPGTVSGVQTPTVKDPARFLTPKARKTEADGIRGLLPLEKPGVVSFPCATLLVLPSSPSPRRAGRPNPHTFPFASITLNLKPPLSTSSEPAASSGPTTLEIAGEDLEAALQYGPSAGLPQLRGVLEDLQSTVHKREKGTGWTVSVGSGSQDLMYKGFQTVLSPGDPVLLETPLYAGALPAIRMLGAELVEVDVDEQGLSAINLERVLASWPEGKKRPRVIYSTPTGCNPSGCSASRERKLAVLEVCKKYDILIFEDDPYYYLTQNLIPSYFELEKQVIPEGGHVLRFDSMSKLLSAGMRLGWVTGPKALVHAIDVITSGANLHTSSISQVMAYRLLGHWGISGFVSHCTAVADFYAERREVFEAIARKHLDGLARWVSPVAGMFLWIDLSPAGITDTYELIRHEAYEKGVLAVPGYAFYPSGRKSSHLRVAFSVCDMEKDVDLGFSRLATAIKDKRKQLGLE</sequence>
<keyword evidence="3" id="KW-0032">Aminotransferase</keyword>
<reference evidence="8 9" key="1">
    <citation type="submission" date="2018-11" db="EMBL/GenBank/DDBJ databases">
        <title>Genome sequence of Saitozyma podzolica DSM 27192.</title>
        <authorList>
            <person name="Aliyu H."/>
            <person name="Gorte O."/>
            <person name="Ochsenreither K."/>
        </authorList>
    </citation>
    <scope>NUCLEOTIDE SEQUENCE [LARGE SCALE GENOMIC DNA]</scope>
    <source>
        <strain evidence="8 9">DSM 27192</strain>
    </source>
</reference>
<dbReference type="Gene3D" id="3.40.640.10">
    <property type="entry name" value="Type I PLP-dependent aspartate aminotransferase-like (Major domain)"/>
    <property type="match status" value="1"/>
</dbReference>
<dbReference type="CDD" id="cd00609">
    <property type="entry name" value="AAT_like"/>
    <property type="match status" value="1"/>
</dbReference>
<dbReference type="EMBL" id="RSCD01000001">
    <property type="protein sequence ID" value="RSH95040.1"/>
    <property type="molecule type" value="Genomic_DNA"/>
</dbReference>
<accession>A0A427YV86</accession>
<feature type="compositionally biased region" description="Polar residues" evidence="6">
    <location>
        <begin position="1"/>
        <end position="12"/>
    </location>
</feature>
<evidence type="ECO:0000256" key="4">
    <source>
        <dbReference type="ARBA" id="ARBA00022679"/>
    </source>
</evidence>
<evidence type="ECO:0000256" key="2">
    <source>
        <dbReference type="ARBA" id="ARBA00007441"/>
    </source>
</evidence>